<keyword evidence="1" id="KW-0812">Transmembrane</keyword>
<dbReference type="Proteomes" id="UP001319180">
    <property type="component" value="Unassembled WGS sequence"/>
</dbReference>
<dbReference type="GO" id="GO:0016787">
    <property type="term" value="F:hydrolase activity"/>
    <property type="evidence" value="ECO:0007669"/>
    <property type="project" value="UniProtKB-KW"/>
</dbReference>
<feature type="transmembrane region" description="Helical" evidence="1">
    <location>
        <begin position="6"/>
        <end position="25"/>
    </location>
</feature>
<keyword evidence="3" id="KW-0378">Hydrolase</keyword>
<keyword evidence="4" id="KW-1185">Reference proteome</keyword>
<dbReference type="Gene3D" id="3.40.50.1820">
    <property type="entry name" value="alpha/beta hydrolase"/>
    <property type="match status" value="1"/>
</dbReference>
<keyword evidence="1" id="KW-1133">Transmembrane helix</keyword>
<dbReference type="RefSeq" id="WP_254089335.1">
    <property type="nucleotide sequence ID" value="NZ_JAHESC010000006.1"/>
</dbReference>
<dbReference type="AlphaFoldDB" id="A0AAP2D688"/>
<evidence type="ECO:0000256" key="1">
    <source>
        <dbReference type="SAM" id="Phobius"/>
    </source>
</evidence>
<feature type="domain" description="Serine aminopeptidase S33" evidence="2">
    <location>
        <begin position="73"/>
        <end position="178"/>
    </location>
</feature>
<keyword evidence="1" id="KW-0472">Membrane</keyword>
<name>A0AAP2D688_9BACT</name>
<dbReference type="PANTHER" id="PTHR12277">
    <property type="entry name" value="ALPHA/BETA HYDROLASE DOMAIN-CONTAINING PROTEIN"/>
    <property type="match status" value="1"/>
</dbReference>
<dbReference type="EMBL" id="JAHESC010000006">
    <property type="protein sequence ID" value="MBT1686094.1"/>
    <property type="molecule type" value="Genomic_DNA"/>
</dbReference>
<dbReference type="SUPFAM" id="SSF53474">
    <property type="entry name" value="alpha/beta-Hydrolases"/>
    <property type="match status" value="1"/>
</dbReference>
<proteinExistence type="predicted"/>
<gene>
    <name evidence="3" type="ORF">KK078_05975</name>
</gene>
<dbReference type="InterPro" id="IPR029058">
    <property type="entry name" value="AB_hydrolase_fold"/>
</dbReference>
<evidence type="ECO:0000259" key="2">
    <source>
        <dbReference type="Pfam" id="PF12146"/>
    </source>
</evidence>
<accession>A0AAP2D688</accession>
<evidence type="ECO:0000313" key="4">
    <source>
        <dbReference type="Proteomes" id="UP001319180"/>
    </source>
</evidence>
<dbReference type="PANTHER" id="PTHR12277:SF81">
    <property type="entry name" value="PROTEIN ABHD13"/>
    <property type="match status" value="1"/>
</dbReference>
<protein>
    <submittedName>
        <fullName evidence="3">Alpha/beta hydrolase</fullName>
    </submittedName>
</protein>
<sequence>MQALKILAYSVIALYILVALLLYIFQRKLIFYPGKMARNTNLNLSSHQHEVFLEARDYETIHALYCEGTRPEVILYFHGNAGDLSGWKFVTEDFSALGYAVLIIDYRGYGKSTGQISEQGMYADGEAAYEYLTKELHILPQNILVYGRSIGSGVAVEVATRYLVRGLVLESPYTSLSALANEKVPFFFPSLYLRFRFNNLHKITSLTCPVVLLHGTQDELIPPTHSQRLLNAIQTKKKLILVKGGGHNDLGSFPEYAQFLQEDLPGFFH</sequence>
<comment type="caution">
    <text evidence="3">The sequence shown here is derived from an EMBL/GenBank/DDBJ whole genome shotgun (WGS) entry which is preliminary data.</text>
</comment>
<organism evidence="3 4">
    <name type="scientific">Dawidia soli</name>
    <dbReference type="NCBI Taxonomy" id="2782352"/>
    <lineage>
        <taxon>Bacteria</taxon>
        <taxon>Pseudomonadati</taxon>
        <taxon>Bacteroidota</taxon>
        <taxon>Cytophagia</taxon>
        <taxon>Cytophagales</taxon>
        <taxon>Chryseotaleaceae</taxon>
        <taxon>Dawidia</taxon>
    </lineage>
</organism>
<dbReference type="InterPro" id="IPR022742">
    <property type="entry name" value="Hydrolase_4"/>
</dbReference>
<reference evidence="3 4" key="1">
    <citation type="submission" date="2021-05" db="EMBL/GenBank/DDBJ databases">
        <title>A Polyphasic approach of four new species of the genus Ohtaekwangia: Ohtaekwangia histidinii sp. nov., Ohtaekwangia cretensis sp. nov., Ohtaekwangia indiensis sp. nov., Ohtaekwangia reichenbachii sp. nov. from diverse environment.</title>
        <authorList>
            <person name="Octaviana S."/>
        </authorList>
    </citation>
    <scope>NUCLEOTIDE SEQUENCE [LARGE SCALE GENOMIC DNA]</scope>
    <source>
        <strain evidence="3 4">PWU37</strain>
    </source>
</reference>
<evidence type="ECO:0000313" key="3">
    <source>
        <dbReference type="EMBL" id="MBT1686094.1"/>
    </source>
</evidence>
<dbReference type="Pfam" id="PF12146">
    <property type="entry name" value="Hydrolase_4"/>
    <property type="match status" value="1"/>
</dbReference>